<sequence>MTTFFTPAEVRNAVELLASRSLIRLITEIDDNGAIPPRRLAATLPDLSAHQLRRAAEAARAHGLVRTAPGTGLELTESGSELADLYDAAARWARRHAYPAPVCEFSSRIRHVLDLLAPSLAAERADGLPRPSAARLPSDEAEADLARPRAFLIQWLAGNPQVTRAFEPEPVT</sequence>
<organism evidence="1 2">
    <name type="scientific">Streptomyces phaeolivaceus</name>
    <dbReference type="NCBI Taxonomy" id="2653200"/>
    <lineage>
        <taxon>Bacteria</taxon>
        <taxon>Bacillati</taxon>
        <taxon>Actinomycetota</taxon>
        <taxon>Actinomycetes</taxon>
        <taxon>Kitasatosporales</taxon>
        <taxon>Streptomycetaceae</taxon>
        <taxon>Streptomyces</taxon>
    </lineage>
</organism>
<dbReference type="InterPro" id="IPR036390">
    <property type="entry name" value="WH_DNA-bd_sf"/>
</dbReference>
<dbReference type="EMBL" id="CP045096">
    <property type="protein sequence ID" value="QFQ97353.1"/>
    <property type="molecule type" value="Genomic_DNA"/>
</dbReference>
<dbReference type="Gene3D" id="1.10.10.10">
    <property type="entry name" value="Winged helix-like DNA-binding domain superfamily/Winged helix DNA-binding domain"/>
    <property type="match status" value="1"/>
</dbReference>
<accession>A0A5P8K270</accession>
<dbReference type="InterPro" id="IPR036388">
    <property type="entry name" value="WH-like_DNA-bd_sf"/>
</dbReference>
<evidence type="ECO:0000313" key="1">
    <source>
        <dbReference type="EMBL" id="QFQ97353.1"/>
    </source>
</evidence>
<dbReference type="Proteomes" id="UP000327294">
    <property type="component" value="Chromosome"/>
</dbReference>
<gene>
    <name evidence="1" type="ORF">F9278_15345</name>
</gene>
<protein>
    <submittedName>
        <fullName evidence="1">Regulator</fullName>
    </submittedName>
</protein>
<dbReference type="AlphaFoldDB" id="A0A5P8K270"/>
<dbReference type="KEGG" id="sphv:F9278_15345"/>
<proteinExistence type="predicted"/>
<reference evidence="1 2" key="1">
    <citation type="submission" date="2019-10" db="EMBL/GenBank/DDBJ databases">
        <title>Streptomyces sp. strain GY16 isolated from leaves of Broussonetia papyrifera.</title>
        <authorList>
            <person name="Mo P."/>
        </authorList>
    </citation>
    <scope>NUCLEOTIDE SEQUENCE [LARGE SCALE GENOMIC DNA]</scope>
    <source>
        <strain evidence="1 2">GY16</strain>
    </source>
</reference>
<keyword evidence="2" id="KW-1185">Reference proteome</keyword>
<dbReference type="SUPFAM" id="SSF46785">
    <property type="entry name" value="Winged helix' DNA-binding domain"/>
    <property type="match status" value="1"/>
</dbReference>
<name>A0A5P8K270_9ACTN</name>
<evidence type="ECO:0000313" key="2">
    <source>
        <dbReference type="Proteomes" id="UP000327294"/>
    </source>
</evidence>
<dbReference type="RefSeq" id="WP_152168831.1">
    <property type="nucleotide sequence ID" value="NZ_CP045096.1"/>
</dbReference>